<accession>A0A9D5K8D9</accession>
<evidence type="ECO:0000313" key="1">
    <source>
        <dbReference type="EMBL" id="MBD3364338.1"/>
    </source>
</evidence>
<protein>
    <submittedName>
        <fullName evidence="1">Uncharacterized protein</fullName>
    </submittedName>
</protein>
<sequence length="79" mass="9612">MRIRLTFLDEDGVLRDREIALLIYFQKPFERSNTRRWTRVHLTPWIDSDSIPPPILYLMEGAYSDDDVWFILHGYPRRM</sequence>
<reference evidence="1" key="1">
    <citation type="submission" date="2019-11" db="EMBL/GenBank/DDBJ databases">
        <title>Microbial mats filling the niche in hypersaline microbial mats.</title>
        <authorList>
            <person name="Wong H.L."/>
            <person name="Macleod F.I."/>
            <person name="White R.A. III"/>
            <person name="Burns B.P."/>
        </authorList>
    </citation>
    <scope>NUCLEOTIDE SEQUENCE</scope>
    <source>
        <strain evidence="1">Bin_327</strain>
    </source>
</reference>
<dbReference type="EMBL" id="WJKJ01000123">
    <property type="protein sequence ID" value="MBD3364338.1"/>
    <property type="molecule type" value="Genomic_DNA"/>
</dbReference>
<name>A0A9D5K8D9_UNCW3</name>
<comment type="caution">
    <text evidence="1">The sequence shown here is derived from an EMBL/GenBank/DDBJ whole genome shotgun (WGS) entry which is preliminary data.</text>
</comment>
<dbReference type="AlphaFoldDB" id="A0A9D5K8D9"/>
<evidence type="ECO:0000313" key="2">
    <source>
        <dbReference type="Proteomes" id="UP000630660"/>
    </source>
</evidence>
<organism evidence="1 2">
    <name type="scientific">candidate division WOR-3 bacterium</name>
    <dbReference type="NCBI Taxonomy" id="2052148"/>
    <lineage>
        <taxon>Bacteria</taxon>
        <taxon>Bacteria division WOR-3</taxon>
    </lineage>
</organism>
<proteinExistence type="predicted"/>
<gene>
    <name evidence="1" type="ORF">GF359_03890</name>
</gene>
<dbReference type="Proteomes" id="UP000630660">
    <property type="component" value="Unassembled WGS sequence"/>
</dbReference>